<dbReference type="Proteomes" id="UP001199816">
    <property type="component" value="Unassembled WGS sequence"/>
</dbReference>
<reference evidence="2 3" key="1">
    <citation type="submission" date="2021-11" db="EMBL/GenBank/DDBJ databases">
        <title>Genomic of Niabella pedocola.</title>
        <authorList>
            <person name="Wu T."/>
        </authorList>
    </citation>
    <scope>NUCLEOTIDE SEQUENCE [LARGE SCALE GENOMIC DNA]</scope>
    <source>
        <strain evidence="2 3">JCM 31011</strain>
    </source>
</reference>
<dbReference type="EMBL" id="JAJNEC010000005">
    <property type="protein sequence ID" value="MCD2424478.1"/>
    <property type="molecule type" value="Genomic_DNA"/>
</dbReference>
<evidence type="ECO:0000256" key="1">
    <source>
        <dbReference type="SAM" id="Phobius"/>
    </source>
</evidence>
<name>A0ABS8PW00_9BACT</name>
<dbReference type="RefSeq" id="WP_231006440.1">
    <property type="nucleotide sequence ID" value="NZ_JAJNEC010000005.1"/>
</dbReference>
<accession>A0ABS8PW00</accession>
<feature type="transmembrane region" description="Helical" evidence="1">
    <location>
        <begin position="20"/>
        <end position="42"/>
    </location>
</feature>
<evidence type="ECO:0000313" key="2">
    <source>
        <dbReference type="EMBL" id="MCD2424478.1"/>
    </source>
</evidence>
<proteinExistence type="predicted"/>
<keyword evidence="1" id="KW-0812">Transmembrane</keyword>
<keyword evidence="3" id="KW-1185">Reference proteome</keyword>
<comment type="caution">
    <text evidence="2">The sequence shown here is derived from an EMBL/GenBank/DDBJ whole genome shotgun (WGS) entry which is preliminary data.</text>
</comment>
<organism evidence="2 3">
    <name type="scientific">Niabella pedocola</name>
    <dbReference type="NCBI Taxonomy" id="1752077"/>
    <lineage>
        <taxon>Bacteria</taxon>
        <taxon>Pseudomonadati</taxon>
        <taxon>Bacteroidota</taxon>
        <taxon>Chitinophagia</taxon>
        <taxon>Chitinophagales</taxon>
        <taxon>Chitinophagaceae</taxon>
        <taxon>Niabella</taxon>
    </lineage>
</organism>
<evidence type="ECO:0000313" key="3">
    <source>
        <dbReference type="Proteomes" id="UP001199816"/>
    </source>
</evidence>
<protein>
    <submittedName>
        <fullName evidence="2">Uncharacterized protein</fullName>
    </submittedName>
</protein>
<keyword evidence="1" id="KW-0472">Membrane</keyword>
<gene>
    <name evidence="2" type="ORF">LQ567_16985</name>
</gene>
<keyword evidence="1" id="KW-1133">Transmembrane helix</keyword>
<sequence length="111" mass="13314">MNWNFEKPFTIEEISKYPKAVIIALLIGMLMMFGSVIAVLWYRDNSIDAHCDERIEEKNRQIIQIHQDRIKALEARDYYKQKAETQQQIQDSVVKIKTELYVEKIFDKKYQ</sequence>